<reference evidence="4 5" key="1">
    <citation type="submission" date="2018-05" db="EMBL/GenBank/DDBJ databases">
        <title>Marinilabilia rubrum sp. nov., isolated from saltern sediment.</title>
        <authorList>
            <person name="Zhang R."/>
        </authorList>
    </citation>
    <scope>NUCLEOTIDE SEQUENCE [LARGE SCALE GENOMIC DNA]</scope>
    <source>
        <strain evidence="4 5">WTE16</strain>
    </source>
</reference>
<dbReference type="InterPro" id="IPR031107">
    <property type="entry name" value="Small_HSP"/>
</dbReference>
<accession>A0A2U2BEH4</accession>
<evidence type="ECO:0000313" key="5">
    <source>
        <dbReference type="Proteomes" id="UP000244956"/>
    </source>
</evidence>
<dbReference type="SUPFAM" id="SSF49764">
    <property type="entry name" value="HSP20-like chaperones"/>
    <property type="match status" value="1"/>
</dbReference>
<gene>
    <name evidence="4" type="ORF">DDZ16_02375</name>
</gene>
<evidence type="ECO:0000256" key="1">
    <source>
        <dbReference type="PROSITE-ProRule" id="PRU00285"/>
    </source>
</evidence>
<proteinExistence type="inferred from homology"/>
<dbReference type="InterPro" id="IPR002068">
    <property type="entry name" value="A-crystallin/Hsp20_dom"/>
</dbReference>
<keyword evidence="5" id="KW-1185">Reference proteome</keyword>
<name>A0A2U2BEH4_9BACT</name>
<dbReference type="PANTHER" id="PTHR11527">
    <property type="entry name" value="HEAT-SHOCK PROTEIN 20 FAMILY MEMBER"/>
    <property type="match status" value="1"/>
</dbReference>
<dbReference type="PROSITE" id="PS01031">
    <property type="entry name" value="SHSP"/>
    <property type="match status" value="1"/>
</dbReference>
<dbReference type="AlphaFoldDB" id="A0A2U2BEH4"/>
<feature type="domain" description="SHSP" evidence="3">
    <location>
        <begin position="35"/>
        <end position="150"/>
    </location>
</feature>
<evidence type="ECO:0000256" key="2">
    <source>
        <dbReference type="RuleBase" id="RU003616"/>
    </source>
</evidence>
<organism evidence="4 5">
    <name type="scientific">Marinilabilia rubra</name>
    <dbReference type="NCBI Taxonomy" id="2162893"/>
    <lineage>
        <taxon>Bacteria</taxon>
        <taxon>Pseudomonadati</taxon>
        <taxon>Bacteroidota</taxon>
        <taxon>Bacteroidia</taxon>
        <taxon>Marinilabiliales</taxon>
        <taxon>Marinilabiliaceae</taxon>
        <taxon>Marinilabilia</taxon>
    </lineage>
</organism>
<protein>
    <submittedName>
        <fullName evidence="4">Heat-shock protein</fullName>
    </submittedName>
</protein>
<evidence type="ECO:0000313" key="4">
    <source>
        <dbReference type="EMBL" id="PWE01476.1"/>
    </source>
</evidence>
<dbReference type="EMBL" id="QEWP01000001">
    <property type="protein sequence ID" value="PWE01476.1"/>
    <property type="molecule type" value="Genomic_DNA"/>
</dbReference>
<comment type="similarity">
    <text evidence="1 2">Belongs to the small heat shock protein (HSP20) family.</text>
</comment>
<dbReference type="Gene3D" id="2.60.40.790">
    <property type="match status" value="1"/>
</dbReference>
<evidence type="ECO:0000259" key="3">
    <source>
        <dbReference type="PROSITE" id="PS01031"/>
    </source>
</evidence>
<sequence>MTLARYNQNRFPSVPSFFNDFFNGNLMDWGMSNFAGTRETLPAVNVSENENEFTVEVAAPGLERRDFNVDYQNGKLTISSEKKEEHKDEKEGKVTRREFNYQSFQRVFNVSEELVKVDDISAKYKDGILTISLPKTEEVKPKPARNIRIS</sequence>
<dbReference type="Proteomes" id="UP000244956">
    <property type="component" value="Unassembled WGS sequence"/>
</dbReference>
<dbReference type="Pfam" id="PF00011">
    <property type="entry name" value="HSP20"/>
    <property type="match status" value="1"/>
</dbReference>
<dbReference type="OrthoDB" id="9814487at2"/>
<comment type="caution">
    <text evidence="4">The sequence shown here is derived from an EMBL/GenBank/DDBJ whole genome shotgun (WGS) entry which is preliminary data.</text>
</comment>
<dbReference type="CDD" id="cd06464">
    <property type="entry name" value="ACD_sHsps-like"/>
    <property type="match status" value="1"/>
</dbReference>
<dbReference type="InterPro" id="IPR008978">
    <property type="entry name" value="HSP20-like_chaperone"/>
</dbReference>